<accession>A0ABT0U403</accession>
<evidence type="ECO:0000313" key="1">
    <source>
        <dbReference type="EMBL" id="MCM2371656.1"/>
    </source>
</evidence>
<reference evidence="1 2" key="1">
    <citation type="journal article" date="2022" name="Syst. Appl. Microbiol.">
        <title>Rhodopirellula aestuarii sp. nov., a novel member of the genus Rhodopirellula isolated from brackish sediments collected in the Tagus River estuary, Portugal.</title>
        <authorList>
            <person name="Vitorino I.R."/>
            <person name="Klimek D."/>
            <person name="Calusinska M."/>
            <person name="Lobo-da-Cunha A."/>
            <person name="Vasconcelos V."/>
            <person name="Lage O.M."/>
        </authorList>
    </citation>
    <scope>NUCLEOTIDE SEQUENCE [LARGE SCALE GENOMIC DNA]</scope>
    <source>
        <strain evidence="1 2">ICT_H3.1</strain>
    </source>
</reference>
<evidence type="ECO:0008006" key="3">
    <source>
        <dbReference type="Google" id="ProtNLM"/>
    </source>
</evidence>
<name>A0ABT0U403_9BACT</name>
<dbReference type="EMBL" id="JAMQBK010000036">
    <property type="protein sequence ID" value="MCM2371656.1"/>
    <property type="molecule type" value="Genomic_DNA"/>
</dbReference>
<proteinExistence type="predicted"/>
<protein>
    <recommendedName>
        <fullName evidence="3">DUF3618 domain-containing protein</fullName>
    </recommendedName>
</protein>
<organism evidence="1 2">
    <name type="scientific">Aporhodopirellula aestuarii</name>
    <dbReference type="NCBI Taxonomy" id="2950107"/>
    <lineage>
        <taxon>Bacteria</taxon>
        <taxon>Pseudomonadati</taxon>
        <taxon>Planctomycetota</taxon>
        <taxon>Planctomycetia</taxon>
        <taxon>Pirellulales</taxon>
        <taxon>Pirellulaceae</taxon>
        <taxon>Aporhodopirellula</taxon>
    </lineage>
</organism>
<keyword evidence="2" id="KW-1185">Reference proteome</keyword>
<dbReference type="RefSeq" id="WP_250929290.1">
    <property type="nucleotide sequence ID" value="NZ_JAMQBK010000036.1"/>
</dbReference>
<dbReference type="Proteomes" id="UP001202961">
    <property type="component" value="Unassembled WGS sequence"/>
</dbReference>
<comment type="caution">
    <text evidence="1">The sequence shown here is derived from an EMBL/GenBank/DDBJ whole genome shotgun (WGS) entry which is preliminary data.</text>
</comment>
<gene>
    <name evidence="1" type="ORF">NB063_13675</name>
</gene>
<sequence length="137" mass="14788">MAVTTATRRQSEAIRASMREIRSELPYDVDDARERVKQLSDWKYHMSRRPLAVMGAAAVIGYLLVPAKRSPTPTVIHQAGYEPPAAPAKRGILGGIAGAVATMLLKQATTIAANQISSKFSAGPGIHASHSRNEFYS</sequence>
<evidence type="ECO:0000313" key="2">
    <source>
        <dbReference type="Proteomes" id="UP001202961"/>
    </source>
</evidence>